<protein>
    <recommendedName>
        <fullName evidence="1">FACT complex subunit</fullName>
    </recommendedName>
</protein>
<dbReference type="GO" id="GO:0006260">
    <property type="term" value="P:DNA replication"/>
    <property type="evidence" value="ECO:0007669"/>
    <property type="project" value="UniProtKB-KW"/>
</dbReference>
<evidence type="ECO:0000259" key="3">
    <source>
        <dbReference type="Pfam" id="PF08644"/>
    </source>
</evidence>
<dbReference type="GO" id="GO:0006281">
    <property type="term" value="P:DNA repair"/>
    <property type="evidence" value="ECO:0007669"/>
    <property type="project" value="UniProtKB-UniRule"/>
</dbReference>
<keyword evidence="1" id="KW-0234">DNA repair</keyword>
<feature type="domain" description="FACT complex subunit SPT16 middle" evidence="3">
    <location>
        <begin position="123"/>
        <end position="156"/>
    </location>
</feature>
<dbReference type="GO" id="GO:0035101">
    <property type="term" value="C:FACT complex"/>
    <property type="evidence" value="ECO:0007669"/>
    <property type="project" value="UniProtKB-UniRule"/>
</dbReference>
<sequence length="157" mass="17480">TVIINKDKANVVTSMSSKALKDLAYSFNEDEEEEKPKSKAIHSGAEPLMSKTTLRSDNHEISKEELRRQHQAELARQKNEETARRLAAGGNEAGDNRSSSRSSAELVAYKNINDLPPSREMMIQIDQKSEAVLLPVNGSMVPFHVAFIRTVSNQQNT</sequence>
<dbReference type="AlphaFoldDB" id="A0A9D4W5K2"/>
<feature type="non-terminal residue" evidence="4">
    <location>
        <position position="1"/>
    </location>
</feature>
<dbReference type="Pfam" id="PF08644">
    <property type="entry name" value="SPT16"/>
    <property type="match status" value="1"/>
</dbReference>
<keyword evidence="1" id="KW-0805">Transcription regulation</keyword>
<dbReference type="PANTHER" id="PTHR13980:SF18">
    <property type="entry name" value="FACT COMPLEX SUBUNIT SPT16"/>
    <property type="match status" value="1"/>
</dbReference>
<keyword evidence="1" id="KW-0158">Chromosome</keyword>
<dbReference type="Gene3D" id="2.30.29.210">
    <property type="entry name" value="FACT complex subunit Spt16p/Cdc68p"/>
    <property type="match status" value="1"/>
</dbReference>
<name>A0A9D4W5K2_PEA</name>
<keyword evidence="5" id="KW-1185">Reference proteome</keyword>
<keyword evidence="1" id="KW-0227">DNA damage</keyword>
<dbReference type="GO" id="GO:0006368">
    <property type="term" value="P:transcription elongation by RNA polymerase II"/>
    <property type="evidence" value="ECO:0007669"/>
    <property type="project" value="TreeGrafter"/>
</dbReference>
<dbReference type="EMBL" id="JAMSHJ010000006">
    <property type="protein sequence ID" value="KAI5394696.1"/>
    <property type="molecule type" value="Genomic_DNA"/>
</dbReference>
<comment type="function">
    <text evidence="1">Component of the FACT complex, a general chromatin factor that acts to reorganize nucleosomes. The FACT complex is involved in multiple processes that require DNA as a template such as mRNA elongation, DNA replication and DNA repair. During transcription elongation the FACT complex acts as a histone chaperone that both destabilizes and restores nucleosomal structure. It facilitates the passage of RNA polymerase II and transcription by promoting the dissociation of one histone H2A-H2B dimer from the nucleosome, then subsequently promotes the reestablishment of the nucleosome following the passage of RNA polymerase II.</text>
</comment>
<evidence type="ECO:0000256" key="2">
    <source>
        <dbReference type="SAM" id="MobiDB-lite"/>
    </source>
</evidence>
<organism evidence="4 5">
    <name type="scientific">Pisum sativum</name>
    <name type="common">Garden pea</name>
    <name type="synonym">Lathyrus oleraceus</name>
    <dbReference type="NCBI Taxonomy" id="3888"/>
    <lineage>
        <taxon>Eukaryota</taxon>
        <taxon>Viridiplantae</taxon>
        <taxon>Streptophyta</taxon>
        <taxon>Embryophyta</taxon>
        <taxon>Tracheophyta</taxon>
        <taxon>Spermatophyta</taxon>
        <taxon>Magnoliopsida</taxon>
        <taxon>eudicotyledons</taxon>
        <taxon>Gunneridae</taxon>
        <taxon>Pentapetalae</taxon>
        <taxon>rosids</taxon>
        <taxon>fabids</taxon>
        <taxon>Fabales</taxon>
        <taxon>Fabaceae</taxon>
        <taxon>Papilionoideae</taxon>
        <taxon>50 kb inversion clade</taxon>
        <taxon>NPAAA clade</taxon>
        <taxon>Hologalegina</taxon>
        <taxon>IRL clade</taxon>
        <taxon>Fabeae</taxon>
        <taxon>Lathyrus</taxon>
    </lineage>
</organism>
<evidence type="ECO:0000256" key="1">
    <source>
        <dbReference type="RuleBase" id="RU367052"/>
    </source>
</evidence>
<dbReference type="Gramene" id="Psat06G0135700-T4">
    <property type="protein sequence ID" value="KAI5394696.1"/>
    <property type="gene ID" value="KIW84_061357"/>
</dbReference>
<feature type="region of interest" description="Disordered" evidence="2">
    <location>
        <begin position="28"/>
        <end position="103"/>
    </location>
</feature>
<dbReference type="PANTHER" id="PTHR13980">
    <property type="entry name" value="CDC68 RELATED"/>
    <property type="match status" value="1"/>
</dbReference>
<dbReference type="Proteomes" id="UP001058974">
    <property type="component" value="Chromosome 6"/>
</dbReference>
<feature type="compositionally biased region" description="Basic and acidic residues" evidence="2">
    <location>
        <begin position="54"/>
        <end position="84"/>
    </location>
</feature>
<comment type="subunit">
    <text evidence="1">Component of the FACT complex.</text>
</comment>
<dbReference type="GO" id="GO:0031491">
    <property type="term" value="F:nucleosome binding"/>
    <property type="evidence" value="ECO:0007669"/>
    <property type="project" value="TreeGrafter"/>
</dbReference>
<accession>A0A9D4W5K2</accession>
<reference evidence="4 5" key="1">
    <citation type="journal article" date="2022" name="Nat. Genet.">
        <title>Improved pea reference genome and pan-genome highlight genomic features and evolutionary characteristics.</title>
        <authorList>
            <person name="Yang T."/>
            <person name="Liu R."/>
            <person name="Luo Y."/>
            <person name="Hu S."/>
            <person name="Wang D."/>
            <person name="Wang C."/>
            <person name="Pandey M.K."/>
            <person name="Ge S."/>
            <person name="Xu Q."/>
            <person name="Li N."/>
            <person name="Li G."/>
            <person name="Huang Y."/>
            <person name="Saxena R.K."/>
            <person name="Ji Y."/>
            <person name="Li M."/>
            <person name="Yan X."/>
            <person name="He Y."/>
            <person name="Liu Y."/>
            <person name="Wang X."/>
            <person name="Xiang C."/>
            <person name="Varshney R.K."/>
            <person name="Ding H."/>
            <person name="Gao S."/>
            <person name="Zong X."/>
        </authorList>
    </citation>
    <scope>NUCLEOTIDE SEQUENCE [LARGE SCALE GENOMIC DNA]</scope>
    <source>
        <strain evidence="4 5">cv. Zhongwan 6</strain>
    </source>
</reference>
<feature type="non-terminal residue" evidence="4">
    <location>
        <position position="157"/>
    </location>
</feature>
<keyword evidence="1" id="KW-0235">DNA replication</keyword>
<gene>
    <name evidence="4" type="ORF">KIW84_061357</name>
</gene>
<comment type="caution">
    <text evidence="4">The sequence shown here is derived from an EMBL/GenBank/DDBJ whole genome shotgun (WGS) entry which is preliminary data.</text>
</comment>
<evidence type="ECO:0000313" key="4">
    <source>
        <dbReference type="EMBL" id="KAI5394696.1"/>
    </source>
</evidence>
<proteinExistence type="inferred from homology"/>
<keyword evidence="1" id="KW-0804">Transcription</keyword>
<keyword evidence="1" id="KW-0539">Nucleus</keyword>
<comment type="subcellular location">
    <subcellularLocation>
        <location evidence="1">Nucleus</location>
    </subcellularLocation>
    <subcellularLocation>
        <location evidence="1">Chromosome</location>
    </subcellularLocation>
</comment>
<evidence type="ECO:0000313" key="5">
    <source>
        <dbReference type="Proteomes" id="UP001058974"/>
    </source>
</evidence>
<dbReference type="InterPro" id="IPR013953">
    <property type="entry name" value="FACT_SPT16_M"/>
</dbReference>
<dbReference type="InterPro" id="IPR040258">
    <property type="entry name" value="Spt16"/>
</dbReference>
<comment type="similarity">
    <text evidence="1">Belongs to the peptidase M24 family. SPT16 subfamily.</text>
</comment>